<dbReference type="SUPFAM" id="SSF54814">
    <property type="entry name" value="Prokaryotic type KH domain (KH-domain type II)"/>
    <property type="match status" value="1"/>
</dbReference>
<dbReference type="PRINTS" id="PR00326">
    <property type="entry name" value="GTP1OBG"/>
</dbReference>
<dbReference type="FunFam" id="3.40.50.300:FF:000094">
    <property type="entry name" value="GTPase Era"/>
    <property type="match status" value="1"/>
</dbReference>
<protein>
    <submittedName>
        <fullName evidence="6">GTP-binding protein Era</fullName>
    </submittedName>
</protein>
<feature type="domain" description="Era-type G" evidence="5">
    <location>
        <begin position="2"/>
        <end position="169"/>
    </location>
</feature>
<evidence type="ECO:0000256" key="1">
    <source>
        <dbReference type="ARBA" id="ARBA00007921"/>
    </source>
</evidence>
<dbReference type="InterPro" id="IPR027417">
    <property type="entry name" value="P-loop_NTPase"/>
</dbReference>
<keyword evidence="4" id="KW-0342">GTP-binding</keyword>
<dbReference type="GO" id="GO:0043024">
    <property type="term" value="F:ribosomal small subunit binding"/>
    <property type="evidence" value="ECO:0007669"/>
    <property type="project" value="TreeGrafter"/>
</dbReference>
<dbReference type="InterPro" id="IPR005662">
    <property type="entry name" value="GTPase_Era-like"/>
</dbReference>
<dbReference type="GO" id="GO:0019843">
    <property type="term" value="F:rRNA binding"/>
    <property type="evidence" value="ECO:0007669"/>
    <property type="project" value="TreeGrafter"/>
</dbReference>
<dbReference type="GO" id="GO:0005829">
    <property type="term" value="C:cytosol"/>
    <property type="evidence" value="ECO:0007669"/>
    <property type="project" value="TreeGrafter"/>
</dbReference>
<gene>
    <name evidence="6" type="ORF">OBE_06889</name>
</gene>
<dbReference type="InterPro" id="IPR006073">
    <property type="entry name" value="GTP-bd"/>
</dbReference>
<evidence type="ECO:0000259" key="5">
    <source>
        <dbReference type="PROSITE" id="PS51713"/>
    </source>
</evidence>
<dbReference type="Gene3D" id="3.40.50.300">
    <property type="entry name" value="P-loop containing nucleotide triphosphate hydrolases"/>
    <property type="match status" value="1"/>
</dbReference>
<dbReference type="PANTHER" id="PTHR42698:SF1">
    <property type="entry name" value="GTPASE ERA, MITOCHONDRIAL"/>
    <property type="match status" value="1"/>
</dbReference>
<dbReference type="SUPFAM" id="SSF52540">
    <property type="entry name" value="P-loop containing nucleoside triphosphate hydrolases"/>
    <property type="match status" value="1"/>
</dbReference>
<dbReference type="Gene3D" id="3.30.300.20">
    <property type="match status" value="1"/>
</dbReference>
<organism evidence="6">
    <name type="scientific">human gut metagenome</name>
    <dbReference type="NCBI Taxonomy" id="408170"/>
    <lineage>
        <taxon>unclassified sequences</taxon>
        <taxon>metagenomes</taxon>
        <taxon>organismal metagenomes</taxon>
    </lineage>
</organism>
<dbReference type="NCBIfam" id="NF000908">
    <property type="entry name" value="PRK00089.1"/>
    <property type="match status" value="1"/>
</dbReference>
<dbReference type="NCBIfam" id="TIGR00436">
    <property type="entry name" value="era"/>
    <property type="match status" value="1"/>
</dbReference>
<dbReference type="CDD" id="cd04163">
    <property type="entry name" value="Era"/>
    <property type="match status" value="1"/>
</dbReference>
<dbReference type="HAMAP" id="MF_00367">
    <property type="entry name" value="GTPase_Era"/>
    <property type="match status" value="1"/>
</dbReference>
<proteinExistence type="inferred from homology"/>
<comment type="caution">
    <text evidence="6">The sequence shown here is derived from an EMBL/GenBank/DDBJ whole genome shotgun (WGS) entry which is preliminary data.</text>
</comment>
<dbReference type="Pfam" id="PF01926">
    <property type="entry name" value="MMR_HSR1"/>
    <property type="match status" value="1"/>
</dbReference>
<dbReference type="InterPro" id="IPR030388">
    <property type="entry name" value="G_ERA_dom"/>
</dbReference>
<dbReference type="GO" id="GO:0000028">
    <property type="term" value="P:ribosomal small subunit assembly"/>
    <property type="evidence" value="ECO:0007669"/>
    <property type="project" value="TreeGrafter"/>
</dbReference>
<evidence type="ECO:0000256" key="2">
    <source>
        <dbReference type="ARBA" id="ARBA00022741"/>
    </source>
</evidence>
<dbReference type="InterPro" id="IPR009019">
    <property type="entry name" value="KH_sf_prok-type"/>
</dbReference>
<sequence>MKVGFVSLVGRPNVGKSTLLNTILDMKLAITSDKAGTTRNIINGIYNDDDSQIIFVDTPGIHKPLNKLEVLMNRKSYSSTDDVDVILFVVDAKTGIGKGDKEILERLKKTDAHVFLILNKIDRMSNKEIFKQIVNCKDLYPFEEVIPISALNKKNVDELISTIKKYLNEEERIFSEEELTNVSLRFIMAEFVREKVLMLTHAEVPHTVTCYTEKYEEDENIVNISVLIVVERDNLKKIIIGKRGQMLKEIGTRARHDMEEFLGKKVYLETYVKTLKNWRDEEKYFLELGLKDDE</sequence>
<dbReference type="Pfam" id="PF07650">
    <property type="entry name" value="KH_2"/>
    <property type="match status" value="1"/>
</dbReference>
<evidence type="ECO:0000256" key="3">
    <source>
        <dbReference type="ARBA" id="ARBA00022884"/>
    </source>
</evidence>
<keyword evidence="3" id="KW-0694">RNA-binding</keyword>
<dbReference type="GO" id="GO:0005525">
    <property type="term" value="F:GTP binding"/>
    <property type="evidence" value="ECO:0007669"/>
    <property type="project" value="UniProtKB-KW"/>
</dbReference>
<name>K1TDV5_9ZZZZ</name>
<comment type="similarity">
    <text evidence="1">Belongs to the TRAFAC class TrmE-Era-EngA-EngB-Septin-like GTPase superfamily. Era GTPase family.</text>
</comment>
<dbReference type="PANTHER" id="PTHR42698">
    <property type="entry name" value="GTPASE ERA"/>
    <property type="match status" value="1"/>
</dbReference>
<evidence type="ECO:0000256" key="4">
    <source>
        <dbReference type="ARBA" id="ARBA00023134"/>
    </source>
</evidence>
<dbReference type="InterPro" id="IPR005225">
    <property type="entry name" value="Small_GTP-bd"/>
</dbReference>
<reference evidence="6" key="1">
    <citation type="journal article" date="2013" name="Environ. Microbiol.">
        <title>Microbiota from the distal guts of lean and obese adolescents exhibit partial functional redundancy besides clear differences in community structure.</title>
        <authorList>
            <person name="Ferrer M."/>
            <person name="Ruiz A."/>
            <person name="Lanza F."/>
            <person name="Haange S.B."/>
            <person name="Oberbach A."/>
            <person name="Till H."/>
            <person name="Bargiela R."/>
            <person name="Campoy C."/>
            <person name="Segura M.T."/>
            <person name="Richter M."/>
            <person name="von Bergen M."/>
            <person name="Seifert J."/>
            <person name="Suarez A."/>
        </authorList>
    </citation>
    <scope>NUCLEOTIDE SEQUENCE</scope>
</reference>
<dbReference type="PROSITE" id="PS51713">
    <property type="entry name" value="G_ERA"/>
    <property type="match status" value="1"/>
</dbReference>
<dbReference type="EMBL" id="AJWZ01004730">
    <property type="protein sequence ID" value="EKC64605.1"/>
    <property type="molecule type" value="Genomic_DNA"/>
</dbReference>
<dbReference type="CDD" id="cd22534">
    <property type="entry name" value="KH-II_Era"/>
    <property type="match status" value="1"/>
</dbReference>
<accession>K1TDV5</accession>
<evidence type="ECO:0000313" key="6">
    <source>
        <dbReference type="EMBL" id="EKC64605.1"/>
    </source>
</evidence>
<keyword evidence="2" id="KW-0547">Nucleotide-binding</keyword>
<dbReference type="InterPro" id="IPR004044">
    <property type="entry name" value="KH_dom_type_2"/>
</dbReference>
<dbReference type="NCBIfam" id="TIGR00231">
    <property type="entry name" value="small_GTP"/>
    <property type="match status" value="1"/>
</dbReference>
<dbReference type="InterPro" id="IPR015946">
    <property type="entry name" value="KH_dom-like_a/b"/>
</dbReference>
<dbReference type="AlphaFoldDB" id="K1TDV5"/>